<organism evidence="1 2">
    <name type="scientific">Oedothorax gibbosus</name>
    <dbReference type="NCBI Taxonomy" id="931172"/>
    <lineage>
        <taxon>Eukaryota</taxon>
        <taxon>Metazoa</taxon>
        <taxon>Ecdysozoa</taxon>
        <taxon>Arthropoda</taxon>
        <taxon>Chelicerata</taxon>
        <taxon>Arachnida</taxon>
        <taxon>Araneae</taxon>
        <taxon>Araneomorphae</taxon>
        <taxon>Entelegynae</taxon>
        <taxon>Araneoidea</taxon>
        <taxon>Linyphiidae</taxon>
        <taxon>Erigoninae</taxon>
        <taxon>Oedothorax</taxon>
    </lineage>
</organism>
<keyword evidence="2" id="KW-1185">Reference proteome</keyword>
<dbReference type="EMBL" id="JAFNEN010000260">
    <property type="protein sequence ID" value="KAG8187759.1"/>
    <property type="molecule type" value="Genomic_DNA"/>
</dbReference>
<name>A0AAV6UUD5_9ARAC</name>
<proteinExistence type="predicted"/>
<comment type="caution">
    <text evidence="1">The sequence shown here is derived from an EMBL/GenBank/DDBJ whole genome shotgun (WGS) entry which is preliminary data.</text>
</comment>
<accession>A0AAV6UUD5</accession>
<gene>
    <name evidence="1" type="ORF">JTE90_018759</name>
</gene>
<evidence type="ECO:0000313" key="1">
    <source>
        <dbReference type="EMBL" id="KAG8187759.1"/>
    </source>
</evidence>
<evidence type="ECO:0000313" key="2">
    <source>
        <dbReference type="Proteomes" id="UP000827092"/>
    </source>
</evidence>
<sequence length="151" mass="16661">MMMMTLKKAAACPKRSPNLFSPEMRAPKNKKGVIKNNFVANINLKWTHKQKNPVLEQDHRFHVSIIQFEGGRSNSTKLHNVSGIIIILGGSGRLVLLGGPIIDFDARDGYSQPLGHTIHLVSSSVRHGQGSGLGWMARLVLIRAQLSFVQV</sequence>
<dbReference type="Proteomes" id="UP000827092">
    <property type="component" value="Unassembled WGS sequence"/>
</dbReference>
<dbReference type="AlphaFoldDB" id="A0AAV6UUD5"/>
<reference evidence="1 2" key="1">
    <citation type="journal article" date="2022" name="Nat. Ecol. Evol.">
        <title>A masculinizing supergene underlies an exaggerated male reproductive morph in a spider.</title>
        <authorList>
            <person name="Hendrickx F."/>
            <person name="De Corte Z."/>
            <person name="Sonet G."/>
            <person name="Van Belleghem S.M."/>
            <person name="Kostlbacher S."/>
            <person name="Vangestel C."/>
        </authorList>
    </citation>
    <scope>NUCLEOTIDE SEQUENCE [LARGE SCALE GENOMIC DNA]</scope>
    <source>
        <strain evidence="1">W744_W776</strain>
    </source>
</reference>
<protein>
    <submittedName>
        <fullName evidence="1">Uncharacterized protein</fullName>
    </submittedName>
</protein>